<dbReference type="Proteomes" id="UP000665020">
    <property type="component" value="Chromosome"/>
</dbReference>
<dbReference type="PANTHER" id="PTHR10545">
    <property type="entry name" value="DIAMINE N-ACETYLTRANSFERASE"/>
    <property type="match status" value="1"/>
</dbReference>
<evidence type="ECO:0000313" key="5">
    <source>
        <dbReference type="Proteomes" id="UP000665020"/>
    </source>
</evidence>
<dbReference type="InterPro" id="IPR016181">
    <property type="entry name" value="Acyl_CoA_acyltransferase"/>
</dbReference>
<sequence>MEVKIREANFEDYNEIKILMNQVHNLHCQNRPDIYVDTNEPLKKEEFKEIVNNSNKIVLLAECQDKVVALSIITIKEPSENPILVSRKVAYMEDLCVHKDYKRRGIGKMVYNEALKRIKLLDIDSLELMVWSFNKSAIKFYENMGMKPQYLKMEMKID</sequence>
<accession>A0A8A7KJ05</accession>
<dbReference type="AlphaFoldDB" id="A0A8A7KJ05"/>
<dbReference type="SUPFAM" id="SSF55729">
    <property type="entry name" value="Acyl-CoA N-acyltransferases (Nat)"/>
    <property type="match status" value="1"/>
</dbReference>
<dbReference type="Pfam" id="PF00583">
    <property type="entry name" value="Acetyltransf_1"/>
    <property type="match status" value="1"/>
</dbReference>
<name>A0A8A7KJ05_9FIRM</name>
<keyword evidence="1" id="KW-0808">Transferase</keyword>
<dbReference type="RefSeq" id="WP_230869468.1">
    <property type="nucleotide sequence ID" value="NZ_CP046640.1"/>
</dbReference>
<dbReference type="GO" id="GO:0008080">
    <property type="term" value="F:N-acetyltransferase activity"/>
    <property type="evidence" value="ECO:0007669"/>
    <property type="project" value="UniProtKB-ARBA"/>
</dbReference>
<gene>
    <name evidence="4" type="ORF">GM661_07620</name>
</gene>
<keyword evidence="5" id="KW-1185">Reference proteome</keyword>
<reference evidence="4" key="1">
    <citation type="submission" date="2019-12" db="EMBL/GenBank/DDBJ databases">
        <authorList>
            <person name="zhang j."/>
            <person name="sun C.M."/>
        </authorList>
    </citation>
    <scope>NUCLEOTIDE SEQUENCE</scope>
    <source>
        <strain evidence="4">NS-1</strain>
    </source>
</reference>
<evidence type="ECO:0000256" key="2">
    <source>
        <dbReference type="ARBA" id="ARBA00023315"/>
    </source>
</evidence>
<evidence type="ECO:0000256" key="1">
    <source>
        <dbReference type="ARBA" id="ARBA00022679"/>
    </source>
</evidence>
<dbReference type="InterPro" id="IPR000182">
    <property type="entry name" value="GNAT_dom"/>
</dbReference>
<dbReference type="PROSITE" id="PS51186">
    <property type="entry name" value="GNAT"/>
    <property type="match status" value="1"/>
</dbReference>
<evidence type="ECO:0000259" key="3">
    <source>
        <dbReference type="PROSITE" id="PS51186"/>
    </source>
</evidence>
<dbReference type="CDD" id="cd04301">
    <property type="entry name" value="NAT_SF"/>
    <property type="match status" value="1"/>
</dbReference>
<evidence type="ECO:0000313" key="4">
    <source>
        <dbReference type="EMBL" id="QTL97862.1"/>
    </source>
</evidence>
<dbReference type="InterPro" id="IPR051016">
    <property type="entry name" value="Diverse_Substrate_AcTransf"/>
</dbReference>
<dbReference type="PANTHER" id="PTHR10545:SF29">
    <property type="entry name" value="GH14572P-RELATED"/>
    <property type="match status" value="1"/>
</dbReference>
<organism evidence="4 5">
    <name type="scientific">Iocasia fonsfrigidae</name>
    <dbReference type="NCBI Taxonomy" id="2682810"/>
    <lineage>
        <taxon>Bacteria</taxon>
        <taxon>Bacillati</taxon>
        <taxon>Bacillota</taxon>
        <taxon>Clostridia</taxon>
        <taxon>Halanaerobiales</taxon>
        <taxon>Halanaerobiaceae</taxon>
        <taxon>Iocasia</taxon>
    </lineage>
</organism>
<dbReference type="KEGG" id="ifn:GM661_07620"/>
<dbReference type="Gene3D" id="3.40.630.30">
    <property type="match status" value="1"/>
</dbReference>
<protein>
    <submittedName>
        <fullName evidence="4">GNAT family N-acetyltransferase</fullName>
    </submittedName>
</protein>
<feature type="domain" description="N-acetyltransferase" evidence="3">
    <location>
        <begin position="3"/>
        <end position="158"/>
    </location>
</feature>
<dbReference type="EMBL" id="CP046640">
    <property type="protein sequence ID" value="QTL97862.1"/>
    <property type="molecule type" value="Genomic_DNA"/>
</dbReference>
<proteinExistence type="predicted"/>
<keyword evidence="2" id="KW-0012">Acyltransferase</keyword>